<proteinExistence type="predicted"/>
<keyword evidence="3" id="KW-1185">Reference proteome</keyword>
<evidence type="ECO:0000259" key="1">
    <source>
        <dbReference type="PROSITE" id="PS50206"/>
    </source>
</evidence>
<protein>
    <submittedName>
        <fullName evidence="2">Rhodanese-like domain-containing protein</fullName>
    </submittedName>
</protein>
<comment type="caution">
    <text evidence="2">The sequence shown here is derived from an EMBL/GenBank/DDBJ whole genome shotgun (WGS) entry which is preliminary data.</text>
</comment>
<dbReference type="SUPFAM" id="SSF52821">
    <property type="entry name" value="Rhodanese/Cell cycle control phosphatase"/>
    <property type="match status" value="1"/>
</dbReference>
<dbReference type="Proteomes" id="UP001610334">
    <property type="component" value="Unassembled WGS sequence"/>
</dbReference>
<dbReference type="CDD" id="cd01519">
    <property type="entry name" value="RHOD_HSP67B2"/>
    <property type="match status" value="1"/>
</dbReference>
<dbReference type="PANTHER" id="PTHR44086:SF10">
    <property type="entry name" value="THIOSULFATE SULFURTRANSFERASE_RHODANESE-LIKE DOMAIN-CONTAINING PROTEIN 3"/>
    <property type="match status" value="1"/>
</dbReference>
<dbReference type="InterPro" id="IPR001763">
    <property type="entry name" value="Rhodanese-like_dom"/>
</dbReference>
<dbReference type="Gene3D" id="3.40.250.10">
    <property type="entry name" value="Rhodanese-like domain"/>
    <property type="match status" value="1"/>
</dbReference>
<gene>
    <name evidence="2" type="ORF">BJX63DRAFT_125478</name>
</gene>
<reference evidence="2 3" key="1">
    <citation type="submission" date="2024-07" db="EMBL/GenBank/DDBJ databases">
        <title>Section-level genome sequencing and comparative genomics of Aspergillus sections Usti and Cavernicolus.</title>
        <authorList>
            <consortium name="Lawrence Berkeley National Laboratory"/>
            <person name="Nybo J.L."/>
            <person name="Vesth T.C."/>
            <person name="Theobald S."/>
            <person name="Frisvad J.C."/>
            <person name="Larsen T.O."/>
            <person name="Kjaerboelling I."/>
            <person name="Rothschild-Mancinelli K."/>
            <person name="Lyhne E.K."/>
            <person name="Kogle M.E."/>
            <person name="Barry K."/>
            <person name="Clum A."/>
            <person name="Na H."/>
            <person name="Ledsgaard L."/>
            <person name="Lin J."/>
            <person name="Lipzen A."/>
            <person name="Kuo A."/>
            <person name="Riley R."/>
            <person name="Mondo S."/>
            <person name="Labutti K."/>
            <person name="Haridas S."/>
            <person name="Pangalinan J."/>
            <person name="Salamov A.A."/>
            <person name="Simmons B.A."/>
            <person name="Magnuson J.K."/>
            <person name="Chen J."/>
            <person name="Drula E."/>
            <person name="Henrissat B."/>
            <person name="Wiebenga A."/>
            <person name="Lubbers R.J."/>
            <person name="Gomes A.C."/>
            <person name="Makela M.R."/>
            <person name="Stajich J."/>
            <person name="Grigoriev I.V."/>
            <person name="Mortensen U.H."/>
            <person name="De Vries R.P."/>
            <person name="Baker S.E."/>
            <person name="Andersen M.R."/>
        </authorList>
    </citation>
    <scope>NUCLEOTIDE SEQUENCE [LARGE SCALE GENOMIC DNA]</scope>
    <source>
        <strain evidence="2 3">CBS 588.65</strain>
    </source>
</reference>
<sequence length="228" mass="24793">MASLTSTRGRPSDVASLLSRTVKYALTRENTSTQNLLSARRFGTTCLARGGSHGQISSYFRTTPFRILSAQQLQSRYPSTSVRWNSGKNTPAFRQWGFEDINAALPSQNSPPSTPQKNLILIDVREPAELSSTGIIPTAVAVPLASQPDALFLTADEFETRFGYPKPGAAEEEGGDIVFYCKAGVRARAAAQLAVQAGYDAERVGVYEGSWLDWAANGGRVERWEGNE</sequence>
<dbReference type="Pfam" id="PF00581">
    <property type="entry name" value="Rhodanese"/>
    <property type="match status" value="1"/>
</dbReference>
<accession>A0ABR4I476</accession>
<evidence type="ECO:0000313" key="3">
    <source>
        <dbReference type="Proteomes" id="UP001610334"/>
    </source>
</evidence>
<dbReference type="SMART" id="SM00450">
    <property type="entry name" value="RHOD"/>
    <property type="match status" value="1"/>
</dbReference>
<dbReference type="PANTHER" id="PTHR44086">
    <property type="entry name" value="THIOSULFATE SULFURTRANSFERASE RDL2, MITOCHONDRIAL-RELATED"/>
    <property type="match status" value="1"/>
</dbReference>
<evidence type="ECO:0000313" key="2">
    <source>
        <dbReference type="EMBL" id="KAL2822564.1"/>
    </source>
</evidence>
<dbReference type="InterPro" id="IPR036873">
    <property type="entry name" value="Rhodanese-like_dom_sf"/>
</dbReference>
<dbReference type="EMBL" id="JBFXLT010000002">
    <property type="protein sequence ID" value="KAL2822564.1"/>
    <property type="molecule type" value="Genomic_DNA"/>
</dbReference>
<dbReference type="PROSITE" id="PS50206">
    <property type="entry name" value="RHODANESE_3"/>
    <property type="match status" value="1"/>
</dbReference>
<feature type="domain" description="Rhodanese" evidence="1">
    <location>
        <begin position="115"/>
        <end position="223"/>
    </location>
</feature>
<organism evidence="2 3">
    <name type="scientific">Aspergillus granulosus</name>
    <dbReference type="NCBI Taxonomy" id="176169"/>
    <lineage>
        <taxon>Eukaryota</taxon>
        <taxon>Fungi</taxon>
        <taxon>Dikarya</taxon>
        <taxon>Ascomycota</taxon>
        <taxon>Pezizomycotina</taxon>
        <taxon>Eurotiomycetes</taxon>
        <taxon>Eurotiomycetidae</taxon>
        <taxon>Eurotiales</taxon>
        <taxon>Aspergillaceae</taxon>
        <taxon>Aspergillus</taxon>
        <taxon>Aspergillus subgen. Nidulantes</taxon>
    </lineage>
</organism>
<name>A0ABR4I476_9EURO</name>